<evidence type="ECO:0000313" key="3">
    <source>
        <dbReference type="EMBL" id="SFJ05707.1"/>
    </source>
</evidence>
<dbReference type="Pfam" id="PF07963">
    <property type="entry name" value="N_methyl"/>
    <property type="match status" value="1"/>
</dbReference>
<dbReference type="Gene3D" id="3.30.700.10">
    <property type="entry name" value="Glycoprotein, Type 4 Pilin"/>
    <property type="match status" value="1"/>
</dbReference>
<name>A0A1I3N945_9PLAN</name>
<gene>
    <name evidence="3" type="ORF">SAMN05421753_11531</name>
</gene>
<organism evidence="3 4">
    <name type="scientific">Planctomicrobium piriforme</name>
    <dbReference type="NCBI Taxonomy" id="1576369"/>
    <lineage>
        <taxon>Bacteria</taxon>
        <taxon>Pseudomonadati</taxon>
        <taxon>Planctomycetota</taxon>
        <taxon>Planctomycetia</taxon>
        <taxon>Planctomycetales</taxon>
        <taxon>Planctomycetaceae</taxon>
        <taxon>Planctomicrobium</taxon>
    </lineage>
</organism>
<dbReference type="InterPro" id="IPR045584">
    <property type="entry name" value="Pilin-like"/>
</dbReference>
<dbReference type="InterPro" id="IPR027558">
    <property type="entry name" value="Pre_pil_HX9DG_C"/>
</dbReference>
<dbReference type="PROSITE" id="PS00409">
    <property type="entry name" value="PROKAR_NTER_METHYL"/>
    <property type="match status" value="1"/>
</dbReference>
<dbReference type="PANTHER" id="PTHR30093">
    <property type="entry name" value="GENERAL SECRETION PATHWAY PROTEIN G"/>
    <property type="match status" value="1"/>
</dbReference>
<keyword evidence="1" id="KW-1133">Transmembrane helix</keyword>
<dbReference type="InterPro" id="IPR011453">
    <property type="entry name" value="DUF1559"/>
</dbReference>
<proteinExistence type="predicted"/>
<dbReference type="Proteomes" id="UP000199518">
    <property type="component" value="Unassembled WGS sequence"/>
</dbReference>
<sequence>MSLNRARIRRGFTLIELLVVIAIIAILIALLLPAVQQAREAARRSQCKNNLKQLGLALHNYHDTHSVFPPGALALNITNGVAYKSGDTEPGRTAVGGGWGWTVFVMPMLDQAPLYAALNPNGNNFPTTANATTKTVLSVFLCPSDPSGEIVTSTALGGDGATQGHARSNYPAIYGSGSVEYVHVDADATKGMFWYNSKVRIRDVTDGLSNSLAITERKWDGGDSETRRGAVWVGKCAGGPANAGNKYANLVRADNDPDWLVNANNKITPANSTNAASSQHVGGVQFLMGDGSVRFLSENTSGATYKLLGQKADGEIIGEF</sequence>
<keyword evidence="4" id="KW-1185">Reference proteome</keyword>
<feature type="transmembrane region" description="Helical" evidence="1">
    <location>
        <begin position="12"/>
        <end position="35"/>
    </location>
</feature>
<dbReference type="EMBL" id="FOQD01000015">
    <property type="protein sequence ID" value="SFJ05707.1"/>
    <property type="molecule type" value="Genomic_DNA"/>
</dbReference>
<dbReference type="Pfam" id="PF07596">
    <property type="entry name" value="SBP_bac_10"/>
    <property type="match status" value="1"/>
</dbReference>
<evidence type="ECO:0000256" key="1">
    <source>
        <dbReference type="SAM" id="Phobius"/>
    </source>
</evidence>
<dbReference type="NCBIfam" id="TIGR04294">
    <property type="entry name" value="pre_pil_HX9DG"/>
    <property type="match status" value="1"/>
</dbReference>
<dbReference type="STRING" id="1576369.SAMN05421753_11531"/>
<dbReference type="SUPFAM" id="SSF54523">
    <property type="entry name" value="Pili subunits"/>
    <property type="match status" value="1"/>
</dbReference>
<evidence type="ECO:0000259" key="2">
    <source>
        <dbReference type="Pfam" id="PF07596"/>
    </source>
</evidence>
<dbReference type="RefSeq" id="WP_217647136.1">
    <property type="nucleotide sequence ID" value="NZ_FOQD01000015.1"/>
</dbReference>
<protein>
    <submittedName>
        <fullName evidence="3">Prepilin-type N-terminal cleavage/methylation domain-containing protein</fullName>
    </submittedName>
</protein>
<reference evidence="4" key="1">
    <citation type="submission" date="2016-10" db="EMBL/GenBank/DDBJ databases">
        <authorList>
            <person name="Varghese N."/>
            <person name="Submissions S."/>
        </authorList>
    </citation>
    <scope>NUCLEOTIDE SEQUENCE [LARGE SCALE GENOMIC DNA]</scope>
    <source>
        <strain evidence="4">DSM 26348</strain>
    </source>
</reference>
<dbReference type="PANTHER" id="PTHR30093:SF2">
    <property type="entry name" value="TYPE II SECRETION SYSTEM PROTEIN H"/>
    <property type="match status" value="1"/>
</dbReference>
<keyword evidence="1" id="KW-0472">Membrane</keyword>
<dbReference type="InterPro" id="IPR012902">
    <property type="entry name" value="N_methyl_site"/>
</dbReference>
<evidence type="ECO:0000313" key="4">
    <source>
        <dbReference type="Proteomes" id="UP000199518"/>
    </source>
</evidence>
<dbReference type="NCBIfam" id="TIGR02532">
    <property type="entry name" value="IV_pilin_GFxxxE"/>
    <property type="match status" value="1"/>
</dbReference>
<keyword evidence="1" id="KW-0812">Transmembrane</keyword>
<accession>A0A1I3N945</accession>
<dbReference type="AlphaFoldDB" id="A0A1I3N945"/>
<feature type="domain" description="DUF1559" evidence="2">
    <location>
        <begin position="36"/>
        <end position="300"/>
    </location>
</feature>